<evidence type="ECO:0000313" key="4">
    <source>
        <dbReference type="RefSeq" id="XP_022940259.1"/>
    </source>
</evidence>
<organism evidence="2 3">
    <name type="scientific">Cucurbita moschata</name>
    <name type="common">Winter crookneck squash</name>
    <name type="synonym">Cucurbita pepo var. moschata</name>
    <dbReference type="NCBI Taxonomy" id="3662"/>
    <lineage>
        <taxon>Eukaryota</taxon>
        <taxon>Viridiplantae</taxon>
        <taxon>Streptophyta</taxon>
        <taxon>Embryophyta</taxon>
        <taxon>Tracheophyta</taxon>
        <taxon>Spermatophyta</taxon>
        <taxon>Magnoliopsida</taxon>
        <taxon>eudicotyledons</taxon>
        <taxon>Gunneridae</taxon>
        <taxon>Pentapetalae</taxon>
        <taxon>rosids</taxon>
        <taxon>fabids</taxon>
        <taxon>Cucurbitales</taxon>
        <taxon>Cucurbitaceae</taxon>
        <taxon>Cucurbiteae</taxon>
        <taxon>Cucurbita</taxon>
    </lineage>
</organism>
<protein>
    <submittedName>
        <fullName evidence="3 4">Uncharacterized protein LOC111445936</fullName>
    </submittedName>
</protein>
<dbReference type="KEGG" id="cmos:111445936"/>
<proteinExistence type="predicted"/>
<dbReference type="InterPro" id="IPR005162">
    <property type="entry name" value="Retrotrans_gag_dom"/>
</dbReference>
<dbReference type="RefSeq" id="XP_022940259.1">
    <property type="nucleotide sequence ID" value="XM_023084491.1"/>
</dbReference>
<dbReference type="GeneID" id="111445936"/>
<evidence type="ECO:0000313" key="5">
    <source>
        <dbReference type="RefSeq" id="XP_022940260.1"/>
    </source>
</evidence>
<dbReference type="Proteomes" id="UP000504609">
    <property type="component" value="Unplaced"/>
</dbReference>
<evidence type="ECO:0000313" key="2">
    <source>
        <dbReference type="Proteomes" id="UP000504609"/>
    </source>
</evidence>
<evidence type="ECO:0000259" key="1">
    <source>
        <dbReference type="Pfam" id="PF03732"/>
    </source>
</evidence>
<sequence>MSSAKQLGKSQADRLVKIEDQLLYSNEVLDRMKLLESCMNEIATKADKINEMTCRLEAMSVQELMIRVETLEEKAATVGGFEYGDSSTDFVARMEERIEDLNDNQQTIVQMVSEMSKGMRATIGVVKAEVADLNTKLNVTMRAVENQTPVGGVIQYIKLKVPEPKPFCGDRDAKALENFIFDFEQYFRATNTVAEEMKVTVATMYLADYAKVWWRSKYMDIQDGRCTVDTWESLKQELRSKFIPHNIETIARRKLTELRHTNNILDYVKQFSEIMLDIHDMSETDKVFHFVNGLKPWAKTKLYEQRVQDLSTAYVTAEHLFDLRSINPNT</sequence>
<name>A0A6J1FNS3_CUCMO</name>
<keyword evidence="2" id="KW-1185">Reference proteome</keyword>
<accession>A0A6J1FNS3</accession>
<dbReference type="AlphaFoldDB" id="A0A6J1FNS3"/>
<reference evidence="3 4" key="1">
    <citation type="submission" date="2025-04" db="UniProtKB">
        <authorList>
            <consortium name="RefSeq"/>
        </authorList>
    </citation>
    <scope>IDENTIFICATION</scope>
    <source>
        <tissue evidence="3 4">Young leaves</tissue>
    </source>
</reference>
<evidence type="ECO:0000313" key="3">
    <source>
        <dbReference type="RefSeq" id="XP_022940258.1"/>
    </source>
</evidence>
<gene>
    <name evidence="3 4 5" type="primary">LOC111445936</name>
</gene>
<feature type="domain" description="Retrotransposon gag" evidence="1">
    <location>
        <begin position="201"/>
        <end position="296"/>
    </location>
</feature>
<dbReference type="RefSeq" id="XP_022940260.1">
    <property type="nucleotide sequence ID" value="XM_023084492.1"/>
</dbReference>
<dbReference type="RefSeq" id="XP_022940258.1">
    <property type="nucleotide sequence ID" value="XM_023084490.1"/>
</dbReference>
<dbReference type="Pfam" id="PF03732">
    <property type="entry name" value="Retrotrans_gag"/>
    <property type="match status" value="1"/>
</dbReference>